<dbReference type="RefSeq" id="XP_004501535.1">
    <property type="nucleotide sequence ID" value="XM_004501478.3"/>
</dbReference>
<comment type="subcellular location">
    <subcellularLocation>
        <location evidence="1">Cytoplasm</location>
        <location evidence="1">Myofibril</location>
        <location evidence="1">Sarcomere</location>
        <location evidence="1">A band</location>
    </subcellularLocation>
    <subcellularLocation>
        <location evidence="2">Cytoplasm</location>
        <location evidence="2">Myofibril</location>
        <location evidence="2">Sarcomere</location>
        <location evidence="2">Z line</location>
    </subcellularLocation>
</comment>
<evidence type="ECO:0000313" key="7">
    <source>
        <dbReference type="Proteomes" id="UP000087171"/>
    </source>
</evidence>
<dbReference type="Gene3D" id="1.25.10.10">
    <property type="entry name" value="Leucine-rich Repeat Variant"/>
    <property type="match status" value="1"/>
</dbReference>
<dbReference type="PANTHER" id="PTHR46578">
    <property type="entry name" value="ARM-REPEAT/TETRATRICOPEPTIDE REPEAT (TPR)-LIKE PROTEIN"/>
    <property type="match status" value="1"/>
</dbReference>
<evidence type="ECO:0000256" key="4">
    <source>
        <dbReference type="ARBA" id="ARBA00022737"/>
    </source>
</evidence>
<dbReference type="InterPro" id="IPR011989">
    <property type="entry name" value="ARM-like"/>
</dbReference>
<dbReference type="InterPro" id="IPR000225">
    <property type="entry name" value="Armadillo"/>
</dbReference>
<protein>
    <recommendedName>
        <fullName evidence="3">Protein unc-45 homolog B</fullName>
    </recommendedName>
</protein>
<evidence type="ECO:0000256" key="5">
    <source>
        <dbReference type="SAM" id="MobiDB-lite"/>
    </source>
</evidence>
<organism evidence="7 8">
    <name type="scientific">Cicer arietinum</name>
    <name type="common">Chickpea</name>
    <name type="synonym">Garbanzo</name>
    <dbReference type="NCBI Taxonomy" id="3827"/>
    <lineage>
        <taxon>Eukaryota</taxon>
        <taxon>Viridiplantae</taxon>
        <taxon>Streptophyta</taxon>
        <taxon>Embryophyta</taxon>
        <taxon>Tracheophyta</taxon>
        <taxon>Spermatophyta</taxon>
        <taxon>Magnoliopsida</taxon>
        <taxon>eudicotyledons</taxon>
        <taxon>Gunneridae</taxon>
        <taxon>Pentapetalae</taxon>
        <taxon>rosids</taxon>
        <taxon>fabids</taxon>
        <taxon>Fabales</taxon>
        <taxon>Fabaceae</taxon>
        <taxon>Papilionoideae</taxon>
        <taxon>50 kb inversion clade</taxon>
        <taxon>NPAAA clade</taxon>
        <taxon>Hologalegina</taxon>
        <taxon>IRL clade</taxon>
        <taxon>Cicereae</taxon>
        <taxon>Cicer</taxon>
    </lineage>
</organism>
<dbReference type="AlphaFoldDB" id="A0A1S2YAQ6"/>
<feature type="domain" description="ARM repeat N-terminal plant" evidence="6">
    <location>
        <begin position="35"/>
        <end position="272"/>
    </location>
</feature>
<feature type="compositionally biased region" description="Basic residues" evidence="5">
    <location>
        <begin position="634"/>
        <end position="646"/>
    </location>
</feature>
<dbReference type="SUPFAM" id="SSF48371">
    <property type="entry name" value="ARM repeat"/>
    <property type="match status" value="1"/>
</dbReference>
<name>A0A1S2YAQ6_CICAR</name>
<evidence type="ECO:0000256" key="1">
    <source>
        <dbReference type="ARBA" id="ARBA00004161"/>
    </source>
</evidence>
<sequence>MYSQTKKKIATHDNIPKTPYNTIDDITEDSPNTHLCSSHCCFFCIMKEPNITLRRTKTSIYFKEMPLTDNQEHVLVLSGLWNIAMTQPNDPEFPSLGIFNCMAKLINKGTKNTTWLHKNQNIYIPYYAAHIIGSYTMNKQEFAQIAVQSGVIPPLLELLSGKMSWVEQRVSVRALGHLASYNSTFKSVAEFETEIVKLTMNLASTCLEKIYVEFVSKKRRVEYHRNLMTRGVGDLEMENLKVEKWTSQLQCWSIYLLNCFACKDKSLNLICKKKFLNDLCDMWGGLINQTSSAGVGLIRILCYNNMGRKKIAESPKVINFLCKLSRSCDDWQYLGIECLVLLLKDVNTRYKVIDFDVVSCLVDLIELRSLGDKLNVGDTIIKVLLLEHCNDCKLKSNGQKVVDLKDRREKERLMCDEKLEEKRVIVRLMKKQGNHIFSLGRVEEALLKYCEALDICPLRFRNERMVLYSNKAQCNLLLKNVDSAISDSTRALCLSNPTNMHGKSLWRRSQAYDMKGMAKESLMDCMMLVNGFVKSNDENKRVKVPYHVVRMICKQMDATWLFATARLKSKVIHNVVVENTCDIEGDEIENESKYEELPYDHKKVMMMEKTSFMPGLSTIMEEPFDAKEGERRKMERARRRLKRHSRIANYER</sequence>
<dbReference type="PANTHER" id="PTHR46578:SF1">
    <property type="entry name" value="ARM-REPEAT_TETRATRICOPEPTIDE REPEAT (TPR)-LIKE PROTEIN"/>
    <property type="match status" value="1"/>
</dbReference>
<dbReference type="InterPro" id="IPR011990">
    <property type="entry name" value="TPR-like_helical_dom_sf"/>
</dbReference>
<dbReference type="SUPFAM" id="SSF48452">
    <property type="entry name" value="TPR-like"/>
    <property type="match status" value="1"/>
</dbReference>
<dbReference type="Gene3D" id="1.25.40.10">
    <property type="entry name" value="Tetratricopeptide repeat domain"/>
    <property type="match status" value="1"/>
</dbReference>
<dbReference type="SMART" id="SM00185">
    <property type="entry name" value="ARM"/>
    <property type="match status" value="1"/>
</dbReference>
<dbReference type="Proteomes" id="UP000087171">
    <property type="component" value="Chromosome Ca5"/>
</dbReference>
<dbReference type="STRING" id="3827.A0A1S2YAQ6"/>
<gene>
    <name evidence="8" type="primary">LOC101505454</name>
</gene>
<keyword evidence="7" id="KW-1185">Reference proteome</keyword>
<feature type="region of interest" description="Disordered" evidence="5">
    <location>
        <begin position="625"/>
        <end position="652"/>
    </location>
</feature>
<evidence type="ECO:0000256" key="3">
    <source>
        <dbReference type="ARBA" id="ARBA00020768"/>
    </source>
</evidence>
<dbReference type="KEGG" id="cam:101505454"/>
<reference evidence="7" key="1">
    <citation type="journal article" date="2013" name="Nat. Biotechnol.">
        <title>Draft genome sequence of chickpea (Cicer arietinum) provides a resource for trait improvement.</title>
        <authorList>
            <person name="Varshney R.K."/>
            <person name="Song C."/>
            <person name="Saxena R.K."/>
            <person name="Azam S."/>
            <person name="Yu S."/>
            <person name="Sharpe A.G."/>
            <person name="Cannon S."/>
            <person name="Baek J."/>
            <person name="Rosen B.D."/>
            <person name="Tar'an B."/>
            <person name="Millan T."/>
            <person name="Zhang X."/>
            <person name="Ramsay L.D."/>
            <person name="Iwata A."/>
            <person name="Wang Y."/>
            <person name="Nelson W."/>
            <person name="Farmer A.D."/>
            <person name="Gaur P.M."/>
            <person name="Soderlund C."/>
            <person name="Penmetsa R.V."/>
            <person name="Xu C."/>
            <person name="Bharti A.K."/>
            <person name="He W."/>
            <person name="Winter P."/>
            <person name="Zhao S."/>
            <person name="Hane J.K."/>
            <person name="Carrasquilla-Garcia N."/>
            <person name="Condie J.A."/>
            <person name="Upadhyaya H.D."/>
            <person name="Luo M.C."/>
            <person name="Thudi M."/>
            <person name="Gowda C.L."/>
            <person name="Singh N.P."/>
            <person name="Lichtenzveig J."/>
            <person name="Gali K.K."/>
            <person name="Rubio J."/>
            <person name="Nadarajan N."/>
            <person name="Dolezel J."/>
            <person name="Bansal K.C."/>
            <person name="Xu X."/>
            <person name="Edwards D."/>
            <person name="Zhang G."/>
            <person name="Kahl G."/>
            <person name="Gil J."/>
            <person name="Singh K.B."/>
            <person name="Datta S.K."/>
            <person name="Jackson S.A."/>
            <person name="Wang J."/>
            <person name="Cook D.R."/>
        </authorList>
    </citation>
    <scope>NUCLEOTIDE SEQUENCE [LARGE SCALE GENOMIC DNA]</scope>
    <source>
        <strain evidence="7">cv. CDC Frontier</strain>
    </source>
</reference>
<dbReference type="InterPro" id="IPR016024">
    <property type="entry name" value="ARM-type_fold"/>
</dbReference>
<evidence type="ECO:0000256" key="2">
    <source>
        <dbReference type="ARBA" id="ARBA00004216"/>
    </source>
</evidence>
<dbReference type="eggNOG" id="ENOG502QSG4">
    <property type="taxonomic scope" value="Eukaryota"/>
</dbReference>
<dbReference type="PaxDb" id="3827-XP_004501535.1"/>
<proteinExistence type="predicted"/>
<keyword evidence="4" id="KW-0677">Repeat</keyword>
<accession>A0A1S2YAQ6</accession>
<evidence type="ECO:0000313" key="8">
    <source>
        <dbReference type="RefSeq" id="XP_004501535.1"/>
    </source>
</evidence>
<dbReference type="OrthoDB" id="1872379at2759"/>
<dbReference type="Pfam" id="PF26524">
    <property type="entry name" value="ARM_7"/>
    <property type="match status" value="1"/>
</dbReference>
<dbReference type="InterPro" id="IPR058868">
    <property type="entry name" value="ARM_7"/>
</dbReference>
<reference evidence="8" key="2">
    <citation type="submission" date="2025-08" db="UniProtKB">
        <authorList>
            <consortium name="RefSeq"/>
        </authorList>
    </citation>
    <scope>IDENTIFICATION</scope>
    <source>
        <tissue evidence="8">Etiolated seedlings</tissue>
    </source>
</reference>
<dbReference type="GeneID" id="101505454"/>
<evidence type="ECO:0000259" key="6">
    <source>
        <dbReference type="Pfam" id="PF26524"/>
    </source>
</evidence>